<feature type="transmembrane region" description="Helical" evidence="6">
    <location>
        <begin position="293"/>
        <end position="314"/>
    </location>
</feature>
<feature type="transmembrane region" description="Helical" evidence="6">
    <location>
        <begin position="64"/>
        <end position="89"/>
    </location>
</feature>
<reference evidence="8 9" key="1">
    <citation type="submission" date="2017-08" db="EMBL/GenBank/DDBJ databases">
        <title>Harnessing the power of phylogenomics to disentangle the directionality and signatures of interkingdom host jumping in the parasitic fungal genus Tolypocladium.</title>
        <authorList>
            <person name="Quandt C.A."/>
            <person name="Patterson W."/>
            <person name="Spatafora J.W."/>
        </authorList>
    </citation>
    <scope>NUCLEOTIDE SEQUENCE [LARGE SCALE GENOMIC DNA]</scope>
    <source>
        <strain evidence="8 9">CBS 113982</strain>
    </source>
</reference>
<feature type="transmembrane region" description="Helical" evidence="6">
    <location>
        <begin position="397"/>
        <end position="416"/>
    </location>
</feature>
<feature type="transmembrane region" description="Helical" evidence="6">
    <location>
        <begin position="197"/>
        <end position="216"/>
    </location>
</feature>
<evidence type="ECO:0000313" key="8">
    <source>
        <dbReference type="EMBL" id="PNY25128.1"/>
    </source>
</evidence>
<feature type="compositionally biased region" description="Low complexity" evidence="5">
    <location>
        <begin position="1"/>
        <end position="26"/>
    </location>
</feature>
<dbReference type="Gene3D" id="1.20.1720.10">
    <property type="entry name" value="Multidrug resistance protein D"/>
    <property type="match status" value="1"/>
</dbReference>
<feature type="transmembrane region" description="Helical" evidence="6">
    <location>
        <begin position="139"/>
        <end position="162"/>
    </location>
</feature>
<evidence type="ECO:0000256" key="1">
    <source>
        <dbReference type="ARBA" id="ARBA00004141"/>
    </source>
</evidence>
<dbReference type="STRING" id="45235.A0A2K3QC62"/>
<dbReference type="EMBL" id="NRSZ01000802">
    <property type="protein sequence ID" value="PNY25128.1"/>
    <property type="molecule type" value="Genomic_DNA"/>
</dbReference>
<dbReference type="InterPro" id="IPR036259">
    <property type="entry name" value="MFS_trans_sf"/>
</dbReference>
<proteinExistence type="predicted"/>
<gene>
    <name evidence="8" type="ORF">TCAP_04939</name>
</gene>
<dbReference type="PROSITE" id="PS50850">
    <property type="entry name" value="MFS"/>
    <property type="match status" value="1"/>
</dbReference>
<organism evidence="8 9">
    <name type="scientific">Tolypocladium capitatum</name>
    <dbReference type="NCBI Taxonomy" id="45235"/>
    <lineage>
        <taxon>Eukaryota</taxon>
        <taxon>Fungi</taxon>
        <taxon>Dikarya</taxon>
        <taxon>Ascomycota</taxon>
        <taxon>Pezizomycotina</taxon>
        <taxon>Sordariomycetes</taxon>
        <taxon>Hypocreomycetidae</taxon>
        <taxon>Hypocreales</taxon>
        <taxon>Ophiocordycipitaceae</taxon>
        <taxon>Tolypocladium</taxon>
    </lineage>
</organism>
<feature type="transmembrane region" description="Helical" evidence="6">
    <location>
        <begin position="335"/>
        <end position="357"/>
    </location>
</feature>
<evidence type="ECO:0000256" key="4">
    <source>
        <dbReference type="ARBA" id="ARBA00023136"/>
    </source>
</evidence>
<feature type="transmembrane region" description="Helical" evidence="6">
    <location>
        <begin position="470"/>
        <end position="495"/>
    </location>
</feature>
<feature type="region of interest" description="Disordered" evidence="5">
    <location>
        <begin position="1"/>
        <end position="46"/>
    </location>
</feature>
<dbReference type="GO" id="GO:0022857">
    <property type="term" value="F:transmembrane transporter activity"/>
    <property type="evidence" value="ECO:0007669"/>
    <property type="project" value="InterPro"/>
</dbReference>
<keyword evidence="2 6" id="KW-0812">Transmembrane</keyword>
<dbReference type="GO" id="GO:0016020">
    <property type="term" value="C:membrane"/>
    <property type="evidence" value="ECO:0007669"/>
    <property type="project" value="UniProtKB-SubCell"/>
</dbReference>
<evidence type="ECO:0000256" key="2">
    <source>
        <dbReference type="ARBA" id="ARBA00022692"/>
    </source>
</evidence>
<comment type="subcellular location">
    <subcellularLocation>
        <location evidence="1">Membrane</location>
        <topology evidence="1">Multi-pass membrane protein</topology>
    </subcellularLocation>
</comment>
<evidence type="ECO:0000256" key="5">
    <source>
        <dbReference type="SAM" id="MobiDB-lite"/>
    </source>
</evidence>
<feature type="transmembrane region" description="Helical" evidence="6">
    <location>
        <begin position="109"/>
        <end position="127"/>
    </location>
</feature>
<keyword evidence="3 6" id="KW-1133">Transmembrane helix</keyword>
<dbReference type="Proteomes" id="UP000236621">
    <property type="component" value="Unassembled WGS sequence"/>
</dbReference>
<sequence>MSTATPSSRDAAADTPPASPTYSSYPSDKDKERAASSGNDDAVDPKTLRRADIERLGRQRPAVLAHWFTEAGFVFAVVTSMMMSEYFIGGFNIVLPPIADALAMPPSSRAWPAAAANLSAAALLQPFARLCDLYGGRAIFLGGHAWLLAWSLASGFSGGTAVLTVCRAMQGVGAAAILPAGLALLSRAYRPGPRKNFVFAVYGAFSCIGFYFGIFMGAVSVEYLDWRWYFWIGAILGLVVGLSGVLTIPRNLGDVDPDARMDWWGVVTIVPGVVLVVFAFTDGGRAPDGWCTPYIQVTFVLGVLLLVAAVYVQGWVSSQPLLPPELFRQPHMKRLMGSLFCSYGVFGLLLLYASFYIETVMHTPPILTAVWFTPMAVGGMFLTIGSGFILHMVCNRILMIISCLGYLLASLLFALIPDPASSGKSTSFLYWAYVFPAMLGGTLGIDITFSVTNVYVTTAMPRRHQAAASGLVNSLLFLSVAFWLGITELAVSAAMRTRGDGEGEGGLEPREQYKIGFWTCVALSAVSLCLMVTVRMGQAEAAMTADEKAKLEQEADQT</sequence>
<dbReference type="InterPro" id="IPR020846">
    <property type="entry name" value="MFS_dom"/>
</dbReference>
<dbReference type="AlphaFoldDB" id="A0A2K3QC62"/>
<evidence type="ECO:0000256" key="6">
    <source>
        <dbReference type="SAM" id="Phobius"/>
    </source>
</evidence>
<comment type="caution">
    <text evidence="8">The sequence shown here is derived from an EMBL/GenBank/DDBJ whole genome shotgun (WGS) entry which is preliminary data.</text>
</comment>
<dbReference type="PANTHER" id="PTHR42718:SF11">
    <property type="entry name" value="MAJOR FACILITATOR SUPERFAMILY (MFS) PROFILE DOMAIN-CONTAINING PROTEIN"/>
    <property type="match status" value="1"/>
</dbReference>
<dbReference type="InterPro" id="IPR011701">
    <property type="entry name" value="MFS"/>
</dbReference>
<evidence type="ECO:0000259" key="7">
    <source>
        <dbReference type="PROSITE" id="PS50850"/>
    </source>
</evidence>
<keyword evidence="9" id="KW-1185">Reference proteome</keyword>
<dbReference type="SUPFAM" id="SSF103473">
    <property type="entry name" value="MFS general substrate transporter"/>
    <property type="match status" value="1"/>
</dbReference>
<name>A0A2K3QC62_9HYPO</name>
<evidence type="ECO:0000313" key="9">
    <source>
        <dbReference type="Proteomes" id="UP000236621"/>
    </source>
</evidence>
<dbReference type="Pfam" id="PF07690">
    <property type="entry name" value="MFS_1"/>
    <property type="match status" value="1"/>
</dbReference>
<dbReference type="Gene3D" id="1.20.1250.20">
    <property type="entry name" value="MFS general substrate transporter like domains"/>
    <property type="match status" value="1"/>
</dbReference>
<feature type="transmembrane region" description="Helical" evidence="6">
    <location>
        <begin position="369"/>
        <end position="390"/>
    </location>
</feature>
<feature type="transmembrane region" description="Helical" evidence="6">
    <location>
        <begin position="428"/>
        <end position="449"/>
    </location>
</feature>
<feature type="transmembrane region" description="Helical" evidence="6">
    <location>
        <begin position="228"/>
        <end position="249"/>
    </location>
</feature>
<protein>
    <recommendedName>
        <fullName evidence="7">Major facilitator superfamily (MFS) profile domain-containing protein</fullName>
    </recommendedName>
</protein>
<dbReference type="PANTHER" id="PTHR42718">
    <property type="entry name" value="MAJOR FACILITATOR SUPERFAMILY MULTIDRUG TRANSPORTER MFSC"/>
    <property type="match status" value="1"/>
</dbReference>
<feature type="domain" description="Major facilitator superfamily (MFS) profile" evidence="7">
    <location>
        <begin position="73"/>
        <end position="539"/>
    </location>
</feature>
<accession>A0A2K3QC62</accession>
<feature type="transmembrane region" description="Helical" evidence="6">
    <location>
        <begin position="168"/>
        <end position="185"/>
    </location>
</feature>
<feature type="transmembrane region" description="Helical" evidence="6">
    <location>
        <begin position="261"/>
        <end position="281"/>
    </location>
</feature>
<dbReference type="OrthoDB" id="5086884at2759"/>
<evidence type="ECO:0000256" key="3">
    <source>
        <dbReference type="ARBA" id="ARBA00022989"/>
    </source>
</evidence>
<feature type="transmembrane region" description="Helical" evidence="6">
    <location>
        <begin position="515"/>
        <end position="534"/>
    </location>
</feature>
<keyword evidence="4 6" id="KW-0472">Membrane</keyword>